<dbReference type="InterPro" id="IPR029069">
    <property type="entry name" value="HotDog_dom_sf"/>
</dbReference>
<proteinExistence type="inferred from homology"/>
<name>A0ABQ4PNQ9_9GAMM</name>
<reference evidence="5 6" key="1">
    <citation type="submission" date="2021-05" db="EMBL/GenBank/DDBJ databases">
        <title>Molecular characterization for Shewanella algae harboring chromosomal blaOXA-55-like strains isolated from clinical and environment sample.</title>
        <authorList>
            <person name="Ohama Y."/>
            <person name="Aoki K."/>
            <person name="Harada S."/>
            <person name="Moriya K."/>
            <person name="Ishii Y."/>
            <person name="Tateda K."/>
        </authorList>
    </citation>
    <scope>NUCLEOTIDE SEQUENCE [LARGE SCALE GENOMIC DNA]</scope>
    <source>
        <strain evidence="5 6">LMG 23746</strain>
    </source>
</reference>
<dbReference type="PANTHER" id="PTHR11049:SF16">
    <property type="entry name" value="PROTEIN VDLD"/>
    <property type="match status" value="1"/>
</dbReference>
<comment type="caution">
    <text evidence="5">The sequence shown here is derived from an EMBL/GenBank/DDBJ whole genome shotgun (WGS) entry which is preliminary data.</text>
</comment>
<comment type="similarity">
    <text evidence="1">Belongs to the acyl coenzyme A hydrolase family.</text>
</comment>
<keyword evidence="6" id="KW-1185">Reference proteome</keyword>
<dbReference type="InterPro" id="IPR040170">
    <property type="entry name" value="Cytosol_ACT"/>
</dbReference>
<dbReference type="PROSITE" id="PS51770">
    <property type="entry name" value="HOTDOG_ACOT"/>
    <property type="match status" value="1"/>
</dbReference>
<keyword evidence="2 3" id="KW-0378">Hydrolase</keyword>
<accession>A0ABQ4PNQ9</accession>
<feature type="domain" description="HotDog ACOT-type" evidence="4">
    <location>
        <begin position="43"/>
        <end position="155"/>
    </location>
</feature>
<organism evidence="5 6">
    <name type="scientific">Shewanella algidipiscicola</name>
    <dbReference type="NCBI Taxonomy" id="614070"/>
    <lineage>
        <taxon>Bacteria</taxon>
        <taxon>Pseudomonadati</taxon>
        <taxon>Pseudomonadota</taxon>
        <taxon>Gammaproteobacteria</taxon>
        <taxon>Alteromonadales</taxon>
        <taxon>Shewanellaceae</taxon>
        <taxon>Shewanella</taxon>
    </lineage>
</organism>
<dbReference type="Gene3D" id="3.10.129.10">
    <property type="entry name" value="Hotdog Thioesterase"/>
    <property type="match status" value="1"/>
</dbReference>
<dbReference type="SUPFAM" id="SSF54637">
    <property type="entry name" value="Thioesterase/thiol ester dehydrase-isomerase"/>
    <property type="match status" value="1"/>
</dbReference>
<evidence type="ECO:0000256" key="1">
    <source>
        <dbReference type="ARBA" id="ARBA00010458"/>
    </source>
</evidence>
<evidence type="ECO:0000313" key="5">
    <source>
        <dbReference type="EMBL" id="GIU49966.1"/>
    </source>
</evidence>
<dbReference type="PANTHER" id="PTHR11049">
    <property type="entry name" value="ACYL COENZYME A THIOESTER HYDROLASE"/>
    <property type="match status" value="1"/>
</dbReference>
<dbReference type="InterPro" id="IPR006683">
    <property type="entry name" value="Thioestr_dom"/>
</dbReference>
<dbReference type="Proteomes" id="UP000761574">
    <property type="component" value="Unassembled WGS sequence"/>
</dbReference>
<evidence type="ECO:0000313" key="6">
    <source>
        <dbReference type="Proteomes" id="UP000761574"/>
    </source>
</evidence>
<protein>
    <submittedName>
        <fullName evidence="5">Acyl-CoA thioesterase</fullName>
    </submittedName>
</protein>
<dbReference type="Pfam" id="PF03061">
    <property type="entry name" value="4HBT"/>
    <property type="match status" value="1"/>
</dbReference>
<dbReference type="InterPro" id="IPR033120">
    <property type="entry name" value="HOTDOG_ACOT"/>
</dbReference>
<evidence type="ECO:0000256" key="2">
    <source>
        <dbReference type="ARBA" id="ARBA00022801"/>
    </source>
</evidence>
<dbReference type="CDD" id="cd03442">
    <property type="entry name" value="BFIT_BACH"/>
    <property type="match status" value="1"/>
</dbReference>
<dbReference type="EMBL" id="BPFB01000043">
    <property type="protein sequence ID" value="GIU49966.1"/>
    <property type="molecule type" value="Genomic_DNA"/>
</dbReference>
<evidence type="ECO:0000259" key="4">
    <source>
        <dbReference type="PROSITE" id="PS51770"/>
    </source>
</evidence>
<sequence>MRVSDDVWLTLQRKSLILDIRFTLFTVHFSQVNHTEFNYMAGTERNITLRFLAEPADVNFGGKVHGGAVMKWIDLAAYACAAGWSGKYCITVYAGGIRFVKPIHVGNIVEVSAKVVYTGRTSMHLGIDVKAGDPKHAERHLTTHCVVIMVAVDDEGQPTEVPEWIPQTDSDKEMRESAIRLMDMRKKIGAEMAAHLKP</sequence>
<evidence type="ECO:0000256" key="3">
    <source>
        <dbReference type="PROSITE-ProRule" id="PRU01106"/>
    </source>
</evidence>
<gene>
    <name evidence="5" type="primary">yciA</name>
    <name evidence="5" type="ORF">TUM4630_29820</name>
</gene>